<keyword evidence="6 9" id="KW-0472">Membrane</keyword>
<dbReference type="HOGENOM" id="CLU_007257_4_1_1"/>
<evidence type="ECO:0000256" key="10">
    <source>
        <dbReference type="SAM" id="SignalP"/>
    </source>
</evidence>
<dbReference type="Proteomes" id="UP000000305">
    <property type="component" value="Unassembled WGS sequence"/>
</dbReference>
<keyword evidence="7" id="KW-0675">Receptor</keyword>
<feature type="chain" id="PRO_5003240234" description="Ionotropic glutamate receptor C-terminal domain-containing protein" evidence="10">
    <location>
        <begin position="23"/>
        <end position="317"/>
    </location>
</feature>
<dbReference type="PANTHER" id="PTHR42643">
    <property type="entry name" value="IONOTROPIC RECEPTOR 20A-RELATED"/>
    <property type="match status" value="1"/>
</dbReference>
<dbReference type="FunCoup" id="E9GDN9">
    <property type="interactions" value="63"/>
</dbReference>
<dbReference type="eggNOG" id="KOG1052">
    <property type="taxonomic scope" value="Eukaryota"/>
</dbReference>
<dbReference type="Gene3D" id="1.10.287.70">
    <property type="match status" value="1"/>
</dbReference>
<dbReference type="EMBL" id="GL732540">
    <property type="protein sequence ID" value="EFX82115.1"/>
    <property type="molecule type" value="Genomic_DNA"/>
</dbReference>
<keyword evidence="4 9" id="KW-0812">Transmembrane</keyword>
<dbReference type="InParanoid" id="E9GDN9"/>
<evidence type="ECO:0000313" key="12">
    <source>
        <dbReference type="EMBL" id="EFX82115.1"/>
    </source>
</evidence>
<dbReference type="KEGG" id="dpx:DAPPUDRAFT_241203"/>
<accession>E9GDN9</accession>
<evidence type="ECO:0000256" key="3">
    <source>
        <dbReference type="ARBA" id="ARBA00022475"/>
    </source>
</evidence>
<reference evidence="12 13" key="1">
    <citation type="journal article" date="2011" name="Science">
        <title>The ecoresponsive genome of Daphnia pulex.</title>
        <authorList>
            <person name="Colbourne J.K."/>
            <person name="Pfrender M.E."/>
            <person name="Gilbert D."/>
            <person name="Thomas W.K."/>
            <person name="Tucker A."/>
            <person name="Oakley T.H."/>
            <person name="Tokishita S."/>
            <person name="Aerts A."/>
            <person name="Arnold G.J."/>
            <person name="Basu M.K."/>
            <person name="Bauer D.J."/>
            <person name="Caceres C.E."/>
            <person name="Carmel L."/>
            <person name="Casola C."/>
            <person name="Choi J.H."/>
            <person name="Detter J.C."/>
            <person name="Dong Q."/>
            <person name="Dusheyko S."/>
            <person name="Eads B.D."/>
            <person name="Frohlich T."/>
            <person name="Geiler-Samerotte K.A."/>
            <person name="Gerlach D."/>
            <person name="Hatcher P."/>
            <person name="Jogdeo S."/>
            <person name="Krijgsveld J."/>
            <person name="Kriventseva E.V."/>
            <person name="Kultz D."/>
            <person name="Laforsch C."/>
            <person name="Lindquist E."/>
            <person name="Lopez J."/>
            <person name="Manak J.R."/>
            <person name="Muller J."/>
            <person name="Pangilinan J."/>
            <person name="Patwardhan R.P."/>
            <person name="Pitluck S."/>
            <person name="Pritham E.J."/>
            <person name="Rechtsteiner A."/>
            <person name="Rho M."/>
            <person name="Rogozin I.B."/>
            <person name="Sakarya O."/>
            <person name="Salamov A."/>
            <person name="Schaack S."/>
            <person name="Shapiro H."/>
            <person name="Shiga Y."/>
            <person name="Skalitzky C."/>
            <person name="Smith Z."/>
            <person name="Souvorov A."/>
            <person name="Sung W."/>
            <person name="Tang Z."/>
            <person name="Tsuchiya D."/>
            <person name="Tu H."/>
            <person name="Vos H."/>
            <person name="Wang M."/>
            <person name="Wolf Y.I."/>
            <person name="Yamagata H."/>
            <person name="Yamada T."/>
            <person name="Ye Y."/>
            <person name="Shaw J.R."/>
            <person name="Andrews J."/>
            <person name="Crease T.J."/>
            <person name="Tang H."/>
            <person name="Lucas S.M."/>
            <person name="Robertson H.M."/>
            <person name="Bork P."/>
            <person name="Koonin E.V."/>
            <person name="Zdobnov E.M."/>
            <person name="Grigoriev I.V."/>
            <person name="Lynch M."/>
            <person name="Boore J.L."/>
        </authorList>
    </citation>
    <scope>NUCLEOTIDE SEQUENCE [LARGE SCALE GENOMIC DNA]</scope>
</reference>
<evidence type="ECO:0000256" key="2">
    <source>
        <dbReference type="ARBA" id="ARBA00008685"/>
    </source>
</evidence>
<dbReference type="PhylomeDB" id="E9GDN9"/>
<keyword evidence="13" id="KW-1185">Reference proteome</keyword>
<evidence type="ECO:0000256" key="7">
    <source>
        <dbReference type="ARBA" id="ARBA00023170"/>
    </source>
</evidence>
<keyword evidence="8" id="KW-0325">Glycoprotein</keyword>
<organism evidence="12 13">
    <name type="scientific">Daphnia pulex</name>
    <name type="common">Water flea</name>
    <dbReference type="NCBI Taxonomy" id="6669"/>
    <lineage>
        <taxon>Eukaryota</taxon>
        <taxon>Metazoa</taxon>
        <taxon>Ecdysozoa</taxon>
        <taxon>Arthropoda</taxon>
        <taxon>Crustacea</taxon>
        <taxon>Branchiopoda</taxon>
        <taxon>Diplostraca</taxon>
        <taxon>Cladocera</taxon>
        <taxon>Anomopoda</taxon>
        <taxon>Daphniidae</taxon>
        <taxon>Daphnia</taxon>
    </lineage>
</organism>
<sequence>MRLTLPYLIFFVWFSIFSCSSSVSNPLNGKHLHVIWPSWSGNRKVLLGPLKGGVLLDYLSARFNFTHEMIPVESGLEPTVGRGQLNYLIDNQCDLLINNIIPTVSRNKIVDLTVPWTYDNFAILIPVPDETANINAVIKPFQWPIWLGLGVSIVGVIIALNMIQQFLDQPSKKETNAIELGHDKMVQAKSRNYYIYVFGMLLSQGGPCESKRLSIRLVAGVWTLATFIFVQAYSSILFTYVVAPVNRPLINSIYDIFDNSEINLFVRASSFAKDAIKVEFNRTGKCNLQFATEGFATIVSTFALPKQSPYTKTINQG</sequence>
<dbReference type="GO" id="GO:0050906">
    <property type="term" value="P:detection of stimulus involved in sensory perception"/>
    <property type="evidence" value="ECO:0007669"/>
    <property type="project" value="UniProtKB-ARBA"/>
</dbReference>
<evidence type="ECO:0000313" key="13">
    <source>
        <dbReference type="Proteomes" id="UP000000305"/>
    </source>
</evidence>
<dbReference type="Pfam" id="PF00060">
    <property type="entry name" value="Lig_chan"/>
    <property type="match status" value="1"/>
</dbReference>
<evidence type="ECO:0000256" key="8">
    <source>
        <dbReference type="ARBA" id="ARBA00023180"/>
    </source>
</evidence>
<evidence type="ECO:0000256" key="4">
    <source>
        <dbReference type="ARBA" id="ARBA00022692"/>
    </source>
</evidence>
<gene>
    <name evidence="12" type="ORF">DAPPUDRAFT_241203</name>
</gene>
<proteinExistence type="inferred from homology"/>
<evidence type="ECO:0000256" key="5">
    <source>
        <dbReference type="ARBA" id="ARBA00022989"/>
    </source>
</evidence>
<dbReference type="SUPFAM" id="SSF53850">
    <property type="entry name" value="Periplasmic binding protein-like II"/>
    <property type="match status" value="1"/>
</dbReference>
<evidence type="ECO:0000256" key="9">
    <source>
        <dbReference type="SAM" id="Phobius"/>
    </source>
</evidence>
<feature type="transmembrane region" description="Helical" evidence="9">
    <location>
        <begin position="221"/>
        <end position="243"/>
    </location>
</feature>
<keyword evidence="5 9" id="KW-1133">Transmembrane helix</keyword>
<dbReference type="PANTHER" id="PTHR42643:SF24">
    <property type="entry name" value="IONOTROPIC RECEPTOR 60A"/>
    <property type="match status" value="1"/>
</dbReference>
<dbReference type="GO" id="GO:0005886">
    <property type="term" value="C:plasma membrane"/>
    <property type="evidence" value="ECO:0007669"/>
    <property type="project" value="UniProtKB-SubCell"/>
</dbReference>
<keyword evidence="10" id="KW-0732">Signal</keyword>
<dbReference type="InterPro" id="IPR001320">
    <property type="entry name" value="Iontro_rcpt_C"/>
</dbReference>
<dbReference type="AlphaFoldDB" id="E9GDN9"/>
<name>E9GDN9_DAPPU</name>
<dbReference type="PROSITE" id="PS51257">
    <property type="entry name" value="PROKAR_LIPOPROTEIN"/>
    <property type="match status" value="1"/>
</dbReference>
<dbReference type="InterPro" id="IPR052192">
    <property type="entry name" value="Insect_Ionotropic_Sensory_Rcpt"/>
</dbReference>
<feature type="domain" description="Ionotropic glutamate receptor C-terminal" evidence="11">
    <location>
        <begin position="143"/>
        <end position="287"/>
    </location>
</feature>
<dbReference type="OrthoDB" id="6354814at2759"/>
<comment type="subcellular location">
    <subcellularLocation>
        <location evidence="1">Cell membrane</location>
        <topology evidence="1">Multi-pass membrane protein</topology>
    </subcellularLocation>
</comment>
<keyword evidence="3" id="KW-1003">Cell membrane</keyword>
<dbReference type="FunFam" id="1.10.287.70:FF:000281">
    <property type="entry name" value="Uncharacterized protein"/>
    <property type="match status" value="1"/>
</dbReference>
<dbReference type="GO" id="GO:0015276">
    <property type="term" value="F:ligand-gated monoatomic ion channel activity"/>
    <property type="evidence" value="ECO:0007669"/>
    <property type="project" value="InterPro"/>
</dbReference>
<evidence type="ECO:0000256" key="1">
    <source>
        <dbReference type="ARBA" id="ARBA00004651"/>
    </source>
</evidence>
<comment type="similarity">
    <text evidence="2">Belongs to the glutamate-gated ion channel (TC 1.A.10.1) family.</text>
</comment>
<feature type="transmembrane region" description="Helical" evidence="9">
    <location>
        <begin position="143"/>
        <end position="163"/>
    </location>
</feature>
<evidence type="ECO:0000259" key="11">
    <source>
        <dbReference type="Pfam" id="PF00060"/>
    </source>
</evidence>
<protein>
    <recommendedName>
        <fullName evidence="11">Ionotropic glutamate receptor C-terminal domain-containing protein</fullName>
    </recommendedName>
</protein>
<feature type="signal peptide" evidence="10">
    <location>
        <begin position="1"/>
        <end position="22"/>
    </location>
</feature>
<evidence type="ECO:0000256" key="6">
    <source>
        <dbReference type="ARBA" id="ARBA00023136"/>
    </source>
</evidence>
<dbReference type="STRING" id="6669.E9GDN9"/>